<proteinExistence type="predicted"/>
<reference evidence="1" key="1">
    <citation type="submission" date="2020-11" db="EMBL/GenBank/DDBJ databases">
        <authorList>
            <person name="Whitehead M."/>
        </authorList>
    </citation>
    <scope>NUCLEOTIDE SEQUENCE</scope>
    <source>
        <strain evidence="1">EGII</strain>
    </source>
</reference>
<accession>A0A811V9V9</accession>
<name>A0A811V9V9_CERCA</name>
<evidence type="ECO:0000313" key="1">
    <source>
        <dbReference type="EMBL" id="CAD7012120.1"/>
    </source>
</evidence>
<evidence type="ECO:0000313" key="2">
    <source>
        <dbReference type="Proteomes" id="UP000606786"/>
    </source>
</evidence>
<sequence>MKIKIKIQKLASSFFHYLLAAGRRHKHTHTHPRLLATHKNTKRNVLSDCFYSIICFEPIQPPTPTQHFHLQFFFFLQIFLNIENAQLIFNSSHFVDKFCV</sequence>
<organism evidence="1 2">
    <name type="scientific">Ceratitis capitata</name>
    <name type="common">Mediterranean fruit fly</name>
    <name type="synonym">Tephritis capitata</name>
    <dbReference type="NCBI Taxonomy" id="7213"/>
    <lineage>
        <taxon>Eukaryota</taxon>
        <taxon>Metazoa</taxon>
        <taxon>Ecdysozoa</taxon>
        <taxon>Arthropoda</taxon>
        <taxon>Hexapoda</taxon>
        <taxon>Insecta</taxon>
        <taxon>Pterygota</taxon>
        <taxon>Neoptera</taxon>
        <taxon>Endopterygota</taxon>
        <taxon>Diptera</taxon>
        <taxon>Brachycera</taxon>
        <taxon>Muscomorpha</taxon>
        <taxon>Tephritoidea</taxon>
        <taxon>Tephritidae</taxon>
        <taxon>Ceratitis</taxon>
        <taxon>Ceratitis</taxon>
    </lineage>
</organism>
<dbReference type="EMBL" id="CAJHJT010000056">
    <property type="protein sequence ID" value="CAD7012120.1"/>
    <property type="molecule type" value="Genomic_DNA"/>
</dbReference>
<keyword evidence="2" id="KW-1185">Reference proteome</keyword>
<gene>
    <name evidence="1" type="ORF">CCAP1982_LOCUS20219</name>
</gene>
<dbReference type="Proteomes" id="UP000606786">
    <property type="component" value="Unassembled WGS sequence"/>
</dbReference>
<dbReference type="AlphaFoldDB" id="A0A811V9V9"/>
<protein>
    <submittedName>
        <fullName evidence="1">(Mediterranean fruit fly) hypothetical protein</fullName>
    </submittedName>
</protein>
<comment type="caution">
    <text evidence="1">The sequence shown here is derived from an EMBL/GenBank/DDBJ whole genome shotgun (WGS) entry which is preliminary data.</text>
</comment>